<evidence type="ECO:0000256" key="1">
    <source>
        <dbReference type="SAM" id="SignalP"/>
    </source>
</evidence>
<dbReference type="InterPro" id="IPR011047">
    <property type="entry name" value="Quinoprotein_ADH-like_sf"/>
</dbReference>
<keyword evidence="4" id="KW-1185">Reference proteome</keyword>
<dbReference type="AlphaFoldDB" id="A0A7W9SSY4"/>
<evidence type="ECO:0000259" key="2">
    <source>
        <dbReference type="Pfam" id="PF07589"/>
    </source>
</evidence>
<feature type="signal peptide" evidence="1">
    <location>
        <begin position="1"/>
        <end position="27"/>
    </location>
</feature>
<dbReference type="SUPFAM" id="SSF50998">
    <property type="entry name" value="Quinoprotein alcohol dehydrogenase-like"/>
    <property type="match status" value="1"/>
</dbReference>
<keyword evidence="1" id="KW-0732">Signal</keyword>
<proteinExistence type="predicted"/>
<organism evidence="3 4">
    <name type="scientific">Armatimonas rosea</name>
    <dbReference type="NCBI Taxonomy" id="685828"/>
    <lineage>
        <taxon>Bacteria</taxon>
        <taxon>Bacillati</taxon>
        <taxon>Armatimonadota</taxon>
        <taxon>Armatimonadia</taxon>
        <taxon>Armatimonadales</taxon>
        <taxon>Armatimonadaceae</taxon>
        <taxon>Armatimonas</taxon>
    </lineage>
</organism>
<accession>A0A7W9SSY4</accession>
<dbReference type="Pfam" id="PF07589">
    <property type="entry name" value="PEP-CTERM"/>
    <property type="match status" value="1"/>
</dbReference>
<name>A0A7W9SSY4_ARMRO</name>
<evidence type="ECO:0000313" key="4">
    <source>
        <dbReference type="Proteomes" id="UP000520814"/>
    </source>
</evidence>
<dbReference type="EMBL" id="JACHGW010000003">
    <property type="protein sequence ID" value="MBB6051609.1"/>
    <property type="molecule type" value="Genomic_DNA"/>
</dbReference>
<gene>
    <name evidence="3" type="ORF">HNQ39_003419</name>
</gene>
<comment type="caution">
    <text evidence="3">The sequence shown here is derived from an EMBL/GenBank/DDBJ whole genome shotgun (WGS) entry which is preliminary data.</text>
</comment>
<sequence length="527" mass="55196">MISSRLKLSCLIALSTGALLLPRGAHAQVWSGYAGNAQHTALSTVASQSLQQIVWSTPVDLNPQYSGTSLLVHYGSPLVTNNNTVIIPVKTGANDGFKVEARNGANGALMWTSSTDYSLPGHGWVPSYAPTLTSTGRMYMAGGGGTVLYQSNLDSNAPSAATRISIVGDAHYAANKAAFDSGLKICTPLTSDSQGNVYFGYRVSAFLTLEGGATLSSGIAKVTPGGQVSLMSASAATGGNATEIAMNAALAISNDGSKVYAVMRNADTLPAGYLVSMNTTTLAPTATVRLKDAQNPLNDAWISDDGTASPMVGPDGKVYIGVLERPFASSRGWMLQFNGDLTPSGAAGAFGWDDTATVIPAKNVKSYTGTSSYLLMTKYNDYGVGNNRLAILDPNDTFLDTRTNTIVMKEILTIAGQTPDPVLPRVREWCINTAVFDPFSNSVLANSEDGKLYRWSLDSNTFTEVITLTAGIGEAYTPTLIGADGKVYAINNATLYAVGALSGTSAPEPGTLALAVLGLVVLRRRKH</sequence>
<dbReference type="Proteomes" id="UP000520814">
    <property type="component" value="Unassembled WGS sequence"/>
</dbReference>
<reference evidence="3 4" key="1">
    <citation type="submission" date="2020-08" db="EMBL/GenBank/DDBJ databases">
        <title>Genomic Encyclopedia of Type Strains, Phase IV (KMG-IV): sequencing the most valuable type-strain genomes for metagenomic binning, comparative biology and taxonomic classification.</title>
        <authorList>
            <person name="Goeker M."/>
        </authorList>
    </citation>
    <scope>NUCLEOTIDE SEQUENCE [LARGE SCALE GENOMIC DNA]</scope>
    <source>
        <strain evidence="3 4">DSM 23562</strain>
    </source>
</reference>
<protein>
    <recommendedName>
        <fullName evidence="2">Ice-binding protein C-terminal domain-containing protein</fullName>
    </recommendedName>
</protein>
<feature type="chain" id="PRO_5031432476" description="Ice-binding protein C-terminal domain-containing protein" evidence="1">
    <location>
        <begin position="28"/>
        <end position="527"/>
    </location>
</feature>
<evidence type="ECO:0000313" key="3">
    <source>
        <dbReference type="EMBL" id="MBB6051609.1"/>
    </source>
</evidence>
<dbReference type="RefSeq" id="WP_184198890.1">
    <property type="nucleotide sequence ID" value="NZ_JACHGW010000003.1"/>
</dbReference>
<dbReference type="InterPro" id="IPR013424">
    <property type="entry name" value="Ice-binding_C"/>
</dbReference>
<feature type="domain" description="Ice-binding protein C-terminal" evidence="2">
    <location>
        <begin position="506"/>
        <end position="526"/>
    </location>
</feature>